<protein>
    <submittedName>
        <fullName evidence="3">DUF2339 domain-containing protein</fullName>
    </submittedName>
</protein>
<dbReference type="RefSeq" id="WP_317563056.1">
    <property type="nucleotide sequence ID" value="NZ_JAWLJX010000001.1"/>
</dbReference>
<name>A0ABU4B7M5_9NOCA</name>
<feature type="region of interest" description="Disordered" evidence="1">
    <location>
        <begin position="91"/>
        <end position="133"/>
    </location>
</feature>
<dbReference type="Proteomes" id="UP001185755">
    <property type="component" value="Unassembled WGS sequence"/>
</dbReference>
<keyword evidence="4" id="KW-1185">Reference proteome</keyword>
<feature type="transmembrane region" description="Helical" evidence="2">
    <location>
        <begin position="204"/>
        <end position="228"/>
    </location>
</feature>
<reference evidence="3 4" key="1">
    <citation type="submission" date="2023-10" db="EMBL/GenBank/DDBJ databases">
        <title>Development of a sustainable strategy for remediation of hydrocarbon-contaminated territories based on the waste exchange concept.</title>
        <authorList>
            <person name="Krivoruchko A."/>
        </authorList>
    </citation>
    <scope>NUCLEOTIDE SEQUENCE [LARGE SCALE GENOMIC DNA]</scope>
    <source>
        <strain evidence="3 4">IEGM 1323</strain>
    </source>
</reference>
<feature type="transmembrane region" description="Helical" evidence="2">
    <location>
        <begin position="361"/>
        <end position="381"/>
    </location>
</feature>
<dbReference type="PANTHER" id="PTHR38434">
    <property type="entry name" value="BLL2549 PROTEIN"/>
    <property type="match status" value="1"/>
</dbReference>
<evidence type="ECO:0000313" key="3">
    <source>
        <dbReference type="EMBL" id="MDV6260192.1"/>
    </source>
</evidence>
<dbReference type="PANTHER" id="PTHR38434:SF1">
    <property type="entry name" value="BLL2549 PROTEIN"/>
    <property type="match status" value="1"/>
</dbReference>
<feature type="transmembrane region" description="Helical" evidence="2">
    <location>
        <begin position="434"/>
        <end position="451"/>
    </location>
</feature>
<feature type="transmembrane region" description="Helical" evidence="2">
    <location>
        <begin position="561"/>
        <end position="579"/>
    </location>
</feature>
<dbReference type="InterPro" id="IPR019286">
    <property type="entry name" value="DUF2339_TM"/>
</dbReference>
<feature type="transmembrane region" description="Helical" evidence="2">
    <location>
        <begin position="261"/>
        <end position="292"/>
    </location>
</feature>
<accession>A0ABU4B7M5</accession>
<evidence type="ECO:0000256" key="1">
    <source>
        <dbReference type="SAM" id="MobiDB-lite"/>
    </source>
</evidence>
<feature type="transmembrane region" description="Helical" evidence="2">
    <location>
        <begin position="489"/>
        <end position="514"/>
    </location>
</feature>
<keyword evidence="2" id="KW-1133">Transmembrane helix</keyword>
<feature type="transmembrane region" description="Helical" evidence="2">
    <location>
        <begin position="617"/>
        <end position="635"/>
    </location>
</feature>
<organism evidence="3 4">
    <name type="scientific">Rhodococcoides yunnanense</name>
    <dbReference type="NCBI Taxonomy" id="278209"/>
    <lineage>
        <taxon>Bacteria</taxon>
        <taxon>Bacillati</taxon>
        <taxon>Actinomycetota</taxon>
        <taxon>Actinomycetes</taxon>
        <taxon>Mycobacteriales</taxon>
        <taxon>Nocardiaceae</taxon>
        <taxon>Rhodococcoides</taxon>
    </lineage>
</organism>
<feature type="transmembrane region" description="Helical" evidence="2">
    <location>
        <begin position="526"/>
        <end position="549"/>
    </location>
</feature>
<proteinExistence type="predicted"/>
<comment type="caution">
    <text evidence="3">The sequence shown here is derived from an EMBL/GenBank/DDBJ whole genome shotgun (WGS) entry which is preliminary data.</text>
</comment>
<sequence>MTSSQNSGLDPQLVARLSSRFDSLGDHMRQVAVDLQTLQSQLGAAPQAPARAPQATAPVPPAPVALSYAPPFVPQQLPPQNYGQPLYRTMGQPAGQPVAQSAAQPVGRTQPVAPGPVAAPRGPVVAPRPPAPPREPWWQRDGVISRLLAVAGAGVTLVGVVMLLVLAAQAGWFGPPLRVAAGAVFSLALIGAGVRVFGRSGGRVGGIALAATGIAGLYLDVLATSVLYGWLDPVIGLIVAFGIAAAGTALAAAWKSQPMAVLILAGVAVCGPVLTEGLTLALIAFFIATYVAGFPAQIGRNWQILQVVRTVPLVGAVLAAVATADMNGSTDNYWLLLAIVVTAVLGIGMSLELLRRNVSDVVATVMIALPALPVLLSVDIFDRGVTVTLQLVLAAAAVAIVAVVSWLPQHARITVAVIGALATLQAAVESTTLEIRPVVLFAVALALLAVAHSTRSTLAYLIGSGFGVIGALMFVSVCPPRALLDSDFAVGSAGIVIGGILLAATAFAFAYVLAELDLVDDGMQTLAIVCGVLALYGLTAATVTLGIGIGGETTGFTAGHTAATIEWMIAAFALLAFGLRSVTHAHVALVAGLALTAAAIAKLFLFDLVALDGLFRVIAFIAVGLLLLIAGTRYAKVFADRESAAVSS</sequence>
<evidence type="ECO:0000256" key="2">
    <source>
        <dbReference type="SAM" id="Phobius"/>
    </source>
</evidence>
<evidence type="ECO:0000313" key="4">
    <source>
        <dbReference type="Proteomes" id="UP001185755"/>
    </source>
</evidence>
<feature type="compositionally biased region" description="Low complexity" evidence="1">
    <location>
        <begin position="111"/>
        <end position="125"/>
    </location>
</feature>
<feature type="transmembrane region" description="Helical" evidence="2">
    <location>
        <begin position="458"/>
        <end position="477"/>
    </location>
</feature>
<gene>
    <name evidence="3" type="ORF">R3P96_02455</name>
</gene>
<keyword evidence="2" id="KW-0812">Transmembrane</keyword>
<dbReference type="EMBL" id="JAWLJX010000001">
    <property type="protein sequence ID" value="MDV6260192.1"/>
    <property type="molecule type" value="Genomic_DNA"/>
</dbReference>
<feature type="transmembrane region" description="Helical" evidence="2">
    <location>
        <begin position="387"/>
        <end position="404"/>
    </location>
</feature>
<keyword evidence="2" id="KW-0472">Membrane</keyword>
<dbReference type="Pfam" id="PF10101">
    <property type="entry name" value="DUF2339"/>
    <property type="match status" value="1"/>
</dbReference>
<feature type="transmembrane region" description="Helical" evidence="2">
    <location>
        <begin position="333"/>
        <end position="354"/>
    </location>
</feature>
<feature type="transmembrane region" description="Helical" evidence="2">
    <location>
        <begin position="147"/>
        <end position="173"/>
    </location>
</feature>
<feature type="transmembrane region" description="Helical" evidence="2">
    <location>
        <begin position="234"/>
        <end position="254"/>
    </location>
</feature>
<feature type="transmembrane region" description="Helical" evidence="2">
    <location>
        <begin position="179"/>
        <end position="197"/>
    </location>
</feature>
<feature type="transmembrane region" description="Helical" evidence="2">
    <location>
        <begin position="586"/>
        <end position="605"/>
    </location>
</feature>